<organism evidence="2 3">
    <name type="scientific">Thalassolituus pacificus</name>
    <dbReference type="NCBI Taxonomy" id="2975440"/>
    <lineage>
        <taxon>Bacteria</taxon>
        <taxon>Pseudomonadati</taxon>
        <taxon>Pseudomonadota</taxon>
        <taxon>Gammaproteobacteria</taxon>
        <taxon>Oceanospirillales</taxon>
        <taxon>Oceanospirillaceae</taxon>
        <taxon>Thalassolituus</taxon>
    </lineage>
</organism>
<evidence type="ECO:0000256" key="1">
    <source>
        <dbReference type="SAM" id="MobiDB-lite"/>
    </source>
</evidence>
<dbReference type="Pfam" id="PF05929">
    <property type="entry name" value="Phage_GPO"/>
    <property type="match status" value="1"/>
</dbReference>
<proteinExistence type="predicted"/>
<dbReference type="InterPro" id="IPR009228">
    <property type="entry name" value="Capsid_scaffold_GpO"/>
</dbReference>
<dbReference type="AlphaFoldDB" id="A0A9X2WBX2"/>
<reference evidence="2" key="2">
    <citation type="submission" date="2022-08" db="EMBL/GenBank/DDBJ databases">
        <authorList>
            <person name="Dong C."/>
        </authorList>
    </citation>
    <scope>NUCLEOTIDE SEQUENCE</scope>
    <source>
        <strain evidence="2">59MF3M-4</strain>
    </source>
</reference>
<dbReference type="RefSeq" id="WP_260974473.1">
    <property type="nucleotide sequence ID" value="NZ_JAOANI010000002.1"/>
</dbReference>
<comment type="caution">
    <text evidence="2">The sequence shown here is derived from an EMBL/GenBank/DDBJ whole genome shotgun (WGS) entry which is preliminary data.</text>
</comment>
<keyword evidence="3" id="KW-1185">Reference proteome</keyword>
<dbReference type="EMBL" id="JAOANI010000002">
    <property type="protein sequence ID" value="MCT7357540.1"/>
    <property type="molecule type" value="Genomic_DNA"/>
</dbReference>
<evidence type="ECO:0000313" key="2">
    <source>
        <dbReference type="EMBL" id="MCT7357540.1"/>
    </source>
</evidence>
<gene>
    <name evidence="2" type="ORF">NYR02_00700</name>
</gene>
<name>A0A9X2WBX2_9GAMM</name>
<reference evidence="2" key="1">
    <citation type="journal article" date="2022" name="Front. Microbiol.">
        <title>Genome-based taxonomic rearrangement of Oceanobacter-related bacteria including the description of Thalassolituus hydrocarbonoclasticus sp. nov. and Thalassolituus pacificus sp. nov. and emended description of the genus Thalassolituus.</title>
        <authorList>
            <person name="Dong C."/>
            <person name="Wei L."/>
            <person name="Wang J."/>
            <person name="Lai Q."/>
            <person name="Huang Z."/>
            <person name="Shao Z."/>
        </authorList>
    </citation>
    <scope>NUCLEOTIDE SEQUENCE</scope>
    <source>
        <strain evidence="2">59MF3M-4</strain>
    </source>
</reference>
<dbReference type="Proteomes" id="UP001147830">
    <property type="component" value="Unassembled WGS sequence"/>
</dbReference>
<feature type="region of interest" description="Disordered" evidence="1">
    <location>
        <begin position="268"/>
        <end position="294"/>
    </location>
</feature>
<feature type="compositionally biased region" description="Polar residues" evidence="1">
    <location>
        <begin position="272"/>
        <end position="282"/>
    </location>
</feature>
<protein>
    <submittedName>
        <fullName evidence="2">GPO family capsid scaffolding protein</fullName>
    </submittedName>
</protein>
<sequence>MPVIDQWFTLATAGETVDGRVIEEQWLRDMAERYDPNYYTAVIDADHELDYFGAYGHVAEVRLGEKVGRVSLEGKLNANFRLMEMNRMGQRLWFSIWPKEVEGKWYLFRLAVTDKPSSIGTDMMKFSALPNGEKPLFTEPKPLEFTVQDSQSDKFTSFMGGLRGLLDRFSTNQSIQQTEEPEQDEDAMTPEQLKQLTTAFTSAIEAQGEKFTAAIAELKKTPETVTTPATPSAGDDGDDKQFSAAEVAKTLKAIQEGQNKLEEQFAELKKTPGNNTQFTDLTGPSEDEDTSCIC</sequence>
<accession>A0A9X2WBX2</accession>
<feature type="compositionally biased region" description="Acidic residues" evidence="1">
    <location>
        <begin position="285"/>
        <end position="294"/>
    </location>
</feature>
<evidence type="ECO:0000313" key="3">
    <source>
        <dbReference type="Proteomes" id="UP001147830"/>
    </source>
</evidence>